<keyword evidence="6" id="KW-0325">Glycoprotein</keyword>
<evidence type="ECO:0000256" key="9">
    <source>
        <dbReference type="SAM" id="SignalP"/>
    </source>
</evidence>
<keyword evidence="5" id="KW-0443">Lipid metabolism</keyword>
<dbReference type="Pfam" id="PF00561">
    <property type="entry name" value="Abhydrolase_1"/>
    <property type="match status" value="1"/>
</dbReference>
<reference evidence="13 14" key="1">
    <citation type="submission" date="2024-06" db="EMBL/GenBank/DDBJ databases">
        <title>A chromosome-level genome assembly of beet webworm, Loxostege sticticalis.</title>
        <authorList>
            <person name="Zhang Y."/>
        </authorList>
    </citation>
    <scope>NUCLEOTIDE SEQUENCE [LARGE SCALE GENOMIC DNA]</scope>
    <source>
        <strain evidence="12">AQ026</strain>
        <strain evidence="11">AQ028</strain>
        <tissue evidence="11">Male pupae</tissue>
        <tissue evidence="12">Whole body</tissue>
    </source>
</reference>
<evidence type="ECO:0000259" key="10">
    <source>
        <dbReference type="Pfam" id="PF00561"/>
    </source>
</evidence>
<proteinExistence type="inferred from homology"/>
<evidence type="ECO:0000256" key="1">
    <source>
        <dbReference type="ARBA" id="ARBA00010701"/>
    </source>
</evidence>
<feature type="signal peptide" evidence="9">
    <location>
        <begin position="1"/>
        <end position="18"/>
    </location>
</feature>
<evidence type="ECO:0000313" key="12">
    <source>
        <dbReference type="EMBL" id="KAL0858719.1"/>
    </source>
</evidence>
<dbReference type="SUPFAM" id="SSF53474">
    <property type="entry name" value="alpha/beta-Hydrolases"/>
    <property type="match status" value="1"/>
</dbReference>
<dbReference type="Proteomes" id="UP001549921">
    <property type="component" value="Unassembled WGS sequence"/>
</dbReference>
<dbReference type="AlphaFoldDB" id="A0ABD0S695"/>
<keyword evidence="2 9" id="KW-0732">Signal</keyword>
<dbReference type="FunFam" id="3.40.50.1820:FF:000057">
    <property type="entry name" value="Lipase"/>
    <property type="match status" value="1"/>
</dbReference>
<dbReference type="Proteomes" id="UP001549920">
    <property type="component" value="Unassembled WGS sequence"/>
</dbReference>
<evidence type="ECO:0000256" key="5">
    <source>
        <dbReference type="ARBA" id="ARBA00023098"/>
    </source>
</evidence>
<evidence type="ECO:0000256" key="3">
    <source>
        <dbReference type="ARBA" id="ARBA00022801"/>
    </source>
</evidence>
<feature type="active site" description="Charge relay system" evidence="8">
    <location>
        <position position="346"/>
    </location>
</feature>
<keyword evidence="4 7" id="KW-0442">Lipid degradation</keyword>
<accession>A0ABD0S695</accession>
<comment type="caution">
    <text evidence="11">The sequence shown here is derived from an EMBL/GenBank/DDBJ whole genome shotgun (WGS) entry which is preliminary data.</text>
</comment>
<name>A0ABD0S695_LOXSC</name>
<evidence type="ECO:0000256" key="2">
    <source>
        <dbReference type="ARBA" id="ARBA00022729"/>
    </source>
</evidence>
<evidence type="ECO:0000256" key="7">
    <source>
        <dbReference type="PIRNR" id="PIRNR000862"/>
    </source>
</evidence>
<dbReference type="GO" id="GO:0016787">
    <property type="term" value="F:hydrolase activity"/>
    <property type="evidence" value="ECO:0007669"/>
    <property type="project" value="UniProtKB-KW"/>
</dbReference>
<dbReference type="InterPro" id="IPR029058">
    <property type="entry name" value="AB_hydrolase_fold"/>
</dbReference>
<dbReference type="PANTHER" id="PTHR11005">
    <property type="entry name" value="LYSOSOMAL ACID LIPASE-RELATED"/>
    <property type="match status" value="1"/>
</dbReference>
<gene>
    <name evidence="12" type="ORF">ABMA27_011196</name>
    <name evidence="11" type="ORF">ABMA28_011433</name>
</gene>
<keyword evidence="3 7" id="KW-0378">Hydrolase</keyword>
<keyword evidence="13" id="KW-1185">Reference proteome</keyword>
<evidence type="ECO:0000313" key="13">
    <source>
        <dbReference type="Proteomes" id="UP001549920"/>
    </source>
</evidence>
<evidence type="ECO:0000313" key="14">
    <source>
        <dbReference type="Proteomes" id="UP001549921"/>
    </source>
</evidence>
<dbReference type="Gene3D" id="3.40.50.1820">
    <property type="entry name" value="alpha/beta hydrolase"/>
    <property type="match status" value="1"/>
</dbReference>
<evidence type="ECO:0000256" key="4">
    <source>
        <dbReference type="ARBA" id="ARBA00022963"/>
    </source>
</evidence>
<feature type="chain" id="PRO_5044722590" description="Lipase" evidence="9">
    <location>
        <begin position="19"/>
        <end position="399"/>
    </location>
</feature>
<dbReference type="EMBL" id="JBEDNZ010000029">
    <property type="protein sequence ID" value="KAL0809211.1"/>
    <property type="molecule type" value="Genomic_DNA"/>
</dbReference>
<organism evidence="11 14">
    <name type="scientific">Loxostege sticticalis</name>
    <name type="common">Beet webworm moth</name>
    <dbReference type="NCBI Taxonomy" id="481309"/>
    <lineage>
        <taxon>Eukaryota</taxon>
        <taxon>Metazoa</taxon>
        <taxon>Ecdysozoa</taxon>
        <taxon>Arthropoda</taxon>
        <taxon>Hexapoda</taxon>
        <taxon>Insecta</taxon>
        <taxon>Pterygota</taxon>
        <taxon>Neoptera</taxon>
        <taxon>Endopterygota</taxon>
        <taxon>Lepidoptera</taxon>
        <taxon>Glossata</taxon>
        <taxon>Ditrysia</taxon>
        <taxon>Pyraloidea</taxon>
        <taxon>Crambidae</taxon>
        <taxon>Pyraustinae</taxon>
        <taxon>Loxostege</taxon>
    </lineage>
</organism>
<sequence length="399" mass="44702">MGPLITLLLSYLFTLSAAETLATEKVDIPEEKYMNFSQITAKYGWESEHFTVTTEDGYILKLFHLKGNEGNTPVLLMHGQADSSDTFIIRGNSSIAITLANEGYDIWFGNVRGNKYSRSHVSLSPDHDIRKFWNFSFNEIALYDLPATIDFILNETGKDQLSAIGHSMGTTIFFILGSEKPEYNSKISVFIALAPIAYMSNMPPLVEEFLTRTWPAVSTILEAFGIEELLSHRGQSDDVAQIVCSLGMLGYDICEVGISSLVTGEDVNRAEPEFFQIVIGHFLSGTARKVTDHYSQISRSGRFAKFDYGLMNPVHYGMNKELLKGPPAYNLNAITMPIALMTGGKDKMGQVHNVMKLKSQLSNAYYYYYEGFNHGDFIWGNDLKTTLIPTIIDFLVKFN</sequence>
<evidence type="ECO:0000256" key="6">
    <source>
        <dbReference type="ARBA" id="ARBA00023180"/>
    </source>
</evidence>
<comment type="similarity">
    <text evidence="1 7">Belongs to the AB hydrolase superfamily. Lipase family.</text>
</comment>
<dbReference type="InterPro" id="IPR000073">
    <property type="entry name" value="AB_hydrolase_1"/>
</dbReference>
<feature type="active site" description="Nucleophile" evidence="8">
    <location>
        <position position="167"/>
    </location>
</feature>
<dbReference type="GO" id="GO:0016042">
    <property type="term" value="P:lipid catabolic process"/>
    <property type="evidence" value="ECO:0007669"/>
    <property type="project" value="UniProtKB-KW"/>
</dbReference>
<evidence type="ECO:0000313" key="11">
    <source>
        <dbReference type="EMBL" id="KAL0809211.1"/>
    </source>
</evidence>
<evidence type="ECO:0000256" key="8">
    <source>
        <dbReference type="PIRSR" id="PIRSR000862-1"/>
    </source>
</evidence>
<dbReference type="InterPro" id="IPR025483">
    <property type="entry name" value="Lipase_euk"/>
</dbReference>
<dbReference type="PIRSF" id="PIRSF000862">
    <property type="entry name" value="Steryl_ester_lip"/>
    <property type="match status" value="1"/>
</dbReference>
<dbReference type="EMBL" id="JBEUOH010000029">
    <property type="protein sequence ID" value="KAL0858719.1"/>
    <property type="molecule type" value="Genomic_DNA"/>
</dbReference>
<feature type="domain" description="AB hydrolase-1" evidence="10">
    <location>
        <begin position="73"/>
        <end position="203"/>
    </location>
</feature>
<protein>
    <recommendedName>
        <fullName evidence="7">Lipase</fullName>
    </recommendedName>
</protein>
<feature type="active site" description="Charge relay system" evidence="8">
    <location>
        <position position="374"/>
    </location>
</feature>